<dbReference type="SUPFAM" id="SSF53850">
    <property type="entry name" value="Periplasmic binding protein-like II"/>
    <property type="match status" value="1"/>
</dbReference>
<protein>
    <submittedName>
        <fullName evidence="5">TtrS protein</fullName>
    </submittedName>
</protein>
<evidence type="ECO:0000259" key="4">
    <source>
        <dbReference type="Pfam" id="PF07699"/>
    </source>
</evidence>
<evidence type="ECO:0000313" key="5">
    <source>
        <dbReference type="EMBL" id="CAE7340751.1"/>
    </source>
</evidence>
<organism evidence="5 6">
    <name type="scientific">Symbiodinium natans</name>
    <dbReference type="NCBI Taxonomy" id="878477"/>
    <lineage>
        <taxon>Eukaryota</taxon>
        <taxon>Sar</taxon>
        <taxon>Alveolata</taxon>
        <taxon>Dinophyceae</taxon>
        <taxon>Suessiales</taxon>
        <taxon>Symbiodiniaceae</taxon>
        <taxon>Symbiodinium</taxon>
    </lineage>
</organism>
<feature type="transmembrane region" description="Helical" evidence="2">
    <location>
        <begin position="1088"/>
        <end position="1115"/>
    </location>
</feature>
<accession>A0A812P169</accession>
<dbReference type="SMART" id="SM01411">
    <property type="entry name" value="Ephrin_rec_like"/>
    <property type="match status" value="2"/>
</dbReference>
<comment type="caution">
    <text evidence="5">The sequence shown here is derived from an EMBL/GenBank/DDBJ whole genome shotgun (WGS) entry which is preliminary data.</text>
</comment>
<feature type="transmembrane region" description="Helical" evidence="2">
    <location>
        <begin position="767"/>
        <end position="788"/>
    </location>
</feature>
<sequence length="1604" mass="174624">MGFGPLPVVAQVALLAAALSAKPLCRDTAASAAWQDCRVQIGGLAIQGAAAFENSLGPTFQDYLTRRLNASKGLEFEAIPLDFNQNFELVGAGQVDFIFSNPAAYTCMAVEFNLRTVASLINYRKGNALGQFAGVIFTRQDSPFHTVDDLRNATVEAVSISGLGAMQLQQAELLSQGLDIMTDVPQLIFAFNQNKIVQDVELGLADVGFVRTDLIDRNVAANKTKWEYFRVIGQIADSDFPFARSTDFTPEWPIGALPHVHAEVTELVASSLMSLDRFSPDPELSEPAIAGNFASWSTPMNYFGLLDMLRSIQYYDQDRNFVLEYEYVKISYDPNHESGKKCLRSSDEYEAINCPSGFVKKARDKVFCEDCREGYSCLCSPCAKLRDPEYVLKASLSSTAWRGNIDVEKVNNDSRVASSCERMSVCGQVFAGQKVRWVLLDQIGTVSRLAINAPLVTSVRVRTSIDGNWHPADVRNISLGQEDTQEYFFEYDVEGSGTQIIQVDINGAPAALSPVVLEVLPPPMRIIDCPSGRQADADGVCTPCAAGTASIGGGAPCRPCDPGTFQPIAEQSNCEACPVGTFQALPSSVECQPCPPGYSSRGKTGSLVCSPCDPGQEAPNNGSERCSLCHRGFYSEEEGSSSCTQCEGGKGTAELGVTDPSLCICLPGEFLVGAYNSSGSTDGHCTPCTTGLLCRGGNGAPLQRAGFWVDNTLGAFETFRCRDSWQCPEGPLGTCADGREGRACNNCKEWHRQGQRGRCKPCEGVDVLPVLLLMMATLLLGGLLLSFVHTNAARQRLGQVTVFLTAGQIILMLQLMAAMRNLDLQWTGPALHVIDFLEIFAFDVDFLNVGCVVSNDGAVLTFAMQLLAYPVFAGLLVLVWLCISRLGLEVTRNDVINMNGLALLTLYMTLTINSLLPLQCVANPNGTYSMQTQPGVTCFESDEHWALMFMCVLGILMYPVGILSVALRATIMYPSYISSGKGLLIVNRYRFLFERFRASRYYYGVAYLLRNTLLSLIPVAVASLPTVQVVLLAAVLLAGMLVQIRTWPWRTQVANVTDMLFSTAVILFLVVVGPILSDNIATDTKSYAVFLSWSFCMLLAFASLTLLVVILLFLWRRCHPEKTYKIFLTHHKGAAGALARFIKSIMSKHSHDRVFLDSDALQDLDSLFECVRSNVAYLVPLLTPHMMTRPWCVGELVTAHFNRVPILPISVDGCRIASSLNAAQLVHSWSPDDFQPLLAVGINEEMIEEMIGHLYGLPTLSLSRRDSTEDQEAAILGIITSSEMKRRRFVDSASTSEGARVLVIGHTEDAEAMSASMVLQMLLQRLLQERVHGPRTLAEFTAALPHADSLVVLLHKGLLYNPTFAAMVLEASRQTRDNNDGTGSEPPMTKVPSIASSHSGGERQGLAWRQLLTVNADTSFVYPGHEFYTVLHGQGLGTEDLGPDVGPLLVDAYKAIFKKISVPFGCSHAAEPMLQQQAKEISKRLLASMDGGVMGKIATGRGSPGAPTALDLLSSVSPGSSARLGSVRNSFRQNTDSKDLEKQFSPAVPCAPDPGDLEAMVHIISDRHSEARNQPGDPGAMMELSQDLWSELPQPDDVKHHLSF</sequence>
<dbReference type="Gene3D" id="3.40.190.10">
    <property type="entry name" value="Periplasmic binding protein-like II"/>
    <property type="match status" value="2"/>
</dbReference>
<dbReference type="Gene3D" id="3.40.50.10140">
    <property type="entry name" value="Toll/interleukin-1 receptor homology (TIR) domain"/>
    <property type="match status" value="1"/>
</dbReference>
<feature type="transmembrane region" description="Helical" evidence="2">
    <location>
        <begin position="895"/>
        <end position="916"/>
    </location>
</feature>
<feature type="region of interest" description="Disordered" evidence="1">
    <location>
        <begin position="1519"/>
        <end position="1552"/>
    </location>
</feature>
<keyword evidence="3" id="KW-0732">Signal</keyword>
<dbReference type="PANTHER" id="PTHR46967">
    <property type="entry name" value="INSULIN-LIKE GROWTH FACTOR BINDING PROTEIN,N-TERMINAL"/>
    <property type="match status" value="1"/>
</dbReference>
<name>A0A812P169_9DINO</name>
<feature type="transmembrane region" description="Helical" evidence="2">
    <location>
        <begin position="800"/>
        <end position="819"/>
    </location>
</feature>
<dbReference type="SUPFAM" id="SSF52200">
    <property type="entry name" value="Toll/Interleukin receptor TIR domain"/>
    <property type="match status" value="1"/>
</dbReference>
<dbReference type="EMBL" id="CAJNDS010002125">
    <property type="protein sequence ID" value="CAE7340751.1"/>
    <property type="molecule type" value="Genomic_DNA"/>
</dbReference>
<dbReference type="PANTHER" id="PTHR46967:SF2">
    <property type="entry name" value="SUSHI, VON WILLEBRAND FACTOR TYPE A, EGF AND PENTRAXIN DOMAIN-CONTAINING PROTEIN 1-LIKE"/>
    <property type="match status" value="1"/>
</dbReference>
<dbReference type="Gene3D" id="2.10.50.10">
    <property type="entry name" value="Tumor Necrosis Factor Receptor, subunit A, domain 2"/>
    <property type="match status" value="2"/>
</dbReference>
<dbReference type="Pfam" id="PF07699">
    <property type="entry name" value="Ephrin_rec_like"/>
    <property type="match status" value="2"/>
</dbReference>
<proteinExistence type="predicted"/>
<keyword evidence="6" id="KW-1185">Reference proteome</keyword>
<evidence type="ECO:0000256" key="1">
    <source>
        <dbReference type="SAM" id="MobiDB-lite"/>
    </source>
</evidence>
<evidence type="ECO:0000313" key="6">
    <source>
        <dbReference type="Proteomes" id="UP000604046"/>
    </source>
</evidence>
<feature type="domain" description="Tyrosine-protein kinase ephrin type A/B receptor-like" evidence="4">
    <location>
        <begin position="620"/>
        <end position="663"/>
    </location>
</feature>
<keyword evidence="2" id="KW-0472">Membrane</keyword>
<dbReference type="SUPFAM" id="SSF57184">
    <property type="entry name" value="Growth factor receptor domain"/>
    <property type="match status" value="1"/>
</dbReference>
<feature type="chain" id="PRO_5032351040" evidence="3">
    <location>
        <begin position="22"/>
        <end position="1604"/>
    </location>
</feature>
<dbReference type="Proteomes" id="UP000604046">
    <property type="component" value="Unassembled WGS sequence"/>
</dbReference>
<feature type="transmembrane region" description="Helical" evidence="2">
    <location>
        <begin position="1027"/>
        <end position="1044"/>
    </location>
</feature>
<dbReference type="InterPro" id="IPR011641">
    <property type="entry name" value="Tyr-kin_ephrin_A/B_rcpt-like"/>
</dbReference>
<feature type="transmembrane region" description="Helical" evidence="2">
    <location>
        <begin position="945"/>
        <end position="967"/>
    </location>
</feature>
<dbReference type="InterPro" id="IPR009030">
    <property type="entry name" value="Growth_fac_rcpt_cys_sf"/>
</dbReference>
<keyword evidence="2" id="KW-0812">Transmembrane</keyword>
<feature type="domain" description="Tyrosine-protein kinase ephrin type A/B receptor-like" evidence="4">
    <location>
        <begin position="547"/>
        <end position="588"/>
    </location>
</feature>
<keyword evidence="2" id="KW-1133">Transmembrane helix</keyword>
<feature type="transmembrane region" description="Helical" evidence="2">
    <location>
        <begin position="1056"/>
        <end position="1076"/>
    </location>
</feature>
<evidence type="ECO:0000256" key="2">
    <source>
        <dbReference type="SAM" id="Phobius"/>
    </source>
</evidence>
<feature type="signal peptide" evidence="3">
    <location>
        <begin position="1"/>
        <end position="21"/>
    </location>
</feature>
<dbReference type="Pfam" id="PF12974">
    <property type="entry name" value="Phosphonate-bd"/>
    <property type="match status" value="1"/>
</dbReference>
<dbReference type="InterPro" id="IPR035897">
    <property type="entry name" value="Toll_tir_struct_dom_sf"/>
</dbReference>
<feature type="transmembrane region" description="Helical" evidence="2">
    <location>
        <begin position="862"/>
        <end position="883"/>
    </location>
</feature>
<evidence type="ECO:0000256" key="3">
    <source>
        <dbReference type="SAM" id="SignalP"/>
    </source>
</evidence>
<reference evidence="5" key="1">
    <citation type="submission" date="2021-02" db="EMBL/GenBank/DDBJ databases">
        <authorList>
            <person name="Dougan E. K."/>
            <person name="Rhodes N."/>
            <person name="Thang M."/>
            <person name="Chan C."/>
        </authorList>
    </citation>
    <scope>NUCLEOTIDE SEQUENCE</scope>
</reference>
<dbReference type="OrthoDB" id="439917at2759"/>
<gene>
    <name evidence="5" type="primary">ttrS</name>
    <name evidence="5" type="ORF">SNAT2548_LOCUS17828</name>
</gene>